<proteinExistence type="inferred from homology"/>
<comment type="function">
    <text evidence="5">Isomerase that catalyzes the conversion of deoxy-ribose 1-phosphate (dRib-1-P) and ribose 1-phosphate (Rib-1-P) to deoxy-ribose 5-phosphate (dRib-5-P) and ribose 5-phosphate (Rib-5-P), respectively.</text>
</comment>
<dbReference type="EC" id="5.4.2.7" evidence="5 6"/>
<evidence type="ECO:0000313" key="9">
    <source>
        <dbReference type="Proteomes" id="UP001519342"/>
    </source>
</evidence>
<sequence length="390" mass="43408">MIKRAVLIILDSVGAGELPDASEYGDVGSNTIKNIYKKVDGYSLPNLEKLGLLNIDGFQDLIKSNSEYIGSVCKCNERSKGKDTTTGHWEISGIITENPFPVFRNGFPDDFISEFEKIVGRKTIGNYAASGTEIIKVLGKEHVETGNLIVYTSADSVFQIAAHEEVVPLDELYDICKKAREMLKGDLAVGRVIARPFIGSDGNYTRTKNRRDFSLVPTSDTMLDYIKNDNKEVLAIGKIEDIFVNKGITKSIHTTNNNDGIEATISAIKEDFEGLIFTNLVDFDMIYGHRNDIKGYSDALKYFDNKLPEIIKSLKDDDMLIITADHGCDPTTESTDHSREYIPLIMYGKEIKSNNNIGVLDTFSCIGKTILDILNIDNNIEGYSIKEKII</sequence>
<comment type="pathway">
    <text evidence="5">Carbohydrate degradation; 2-deoxy-D-ribose 1-phosphate degradation; D-glyceraldehyde 3-phosphate and acetaldehyde from 2-deoxy-alpha-D-ribose 1-phosphate: step 1/2.</text>
</comment>
<feature type="binding site" evidence="5">
    <location>
        <position position="326"/>
    </location>
    <ligand>
        <name>Mn(2+)</name>
        <dbReference type="ChEBI" id="CHEBI:29035"/>
        <label>1</label>
    </ligand>
</feature>
<dbReference type="Gene3D" id="3.30.70.1250">
    <property type="entry name" value="Phosphopentomutase"/>
    <property type="match status" value="1"/>
</dbReference>
<comment type="subcellular location">
    <subcellularLocation>
        <location evidence="5">Cytoplasm</location>
    </subcellularLocation>
</comment>
<dbReference type="CDD" id="cd16009">
    <property type="entry name" value="PPM"/>
    <property type="match status" value="1"/>
</dbReference>
<comment type="caution">
    <text evidence="8">The sequence shown here is derived from an EMBL/GenBank/DDBJ whole genome shotgun (WGS) entry which is preliminary data.</text>
</comment>
<keyword evidence="3 5" id="KW-0464">Manganese</keyword>
<dbReference type="Proteomes" id="UP001519342">
    <property type="component" value="Unassembled WGS sequence"/>
</dbReference>
<dbReference type="Pfam" id="PF01676">
    <property type="entry name" value="Metalloenzyme"/>
    <property type="match status" value="1"/>
</dbReference>
<evidence type="ECO:0000313" key="8">
    <source>
        <dbReference type="EMBL" id="MBP1925411.1"/>
    </source>
</evidence>
<keyword evidence="2 5" id="KW-0479">Metal-binding</keyword>
<accession>A0ABS4GCJ3</accession>
<dbReference type="HAMAP" id="MF_00740">
    <property type="entry name" value="Phosphopentomut"/>
    <property type="match status" value="1"/>
</dbReference>
<feature type="domain" description="Metalloenzyme" evidence="7">
    <location>
        <begin position="3"/>
        <end position="377"/>
    </location>
</feature>
<dbReference type="NCBIfam" id="TIGR01696">
    <property type="entry name" value="deoB"/>
    <property type="match status" value="1"/>
</dbReference>
<protein>
    <recommendedName>
        <fullName evidence="5 6">Phosphopentomutase</fullName>
        <ecNumber evidence="5 6">5.4.2.7</ecNumber>
    </recommendedName>
    <alternativeName>
        <fullName evidence="5">Phosphodeoxyribomutase</fullName>
    </alternativeName>
</protein>
<feature type="binding site" evidence="5">
    <location>
        <position position="284"/>
    </location>
    <ligand>
        <name>Mn(2+)</name>
        <dbReference type="ChEBI" id="CHEBI:29035"/>
        <label>2</label>
    </ligand>
</feature>
<evidence type="ECO:0000256" key="6">
    <source>
        <dbReference type="NCBIfam" id="TIGR01696"/>
    </source>
</evidence>
<evidence type="ECO:0000256" key="3">
    <source>
        <dbReference type="ARBA" id="ARBA00023211"/>
    </source>
</evidence>
<dbReference type="GO" id="GO:0008973">
    <property type="term" value="F:phosphopentomutase activity"/>
    <property type="evidence" value="ECO:0007669"/>
    <property type="project" value="UniProtKB-EC"/>
</dbReference>
<evidence type="ECO:0000256" key="2">
    <source>
        <dbReference type="ARBA" id="ARBA00022723"/>
    </source>
</evidence>
<feature type="binding site" evidence="5">
    <location>
        <position position="337"/>
    </location>
    <ligand>
        <name>Mn(2+)</name>
        <dbReference type="ChEBI" id="CHEBI:29035"/>
        <label>2</label>
    </ligand>
</feature>
<comment type="cofactor">
    <cofactor evidence="5">
        <name>Mn(2+)</name>
        <dbReference type="ChEBI" id="CHEBI:29035"/>
    </cofactor>
    <text evidence="5">Binds 2 manganese ions.</text>
</comment>
<dbReference type="RefSeq" id="WP_209511151.1">
    <property type="nucleotide sequence ID" value="NZ_JAGGKS010000003.1"/>
</dbReference>
<dbReference type="SUPFAM" id="SSF143856">
    <property type="entry name" value="DeoB insert domain-like"/>
    <property type="match status" value="1"/>
</dbReference>
<name>A0ABS4GCJ3_9FIRM</name>
<keyword evidence="4 5" id="KW-0413">Isomerase</keyword>
<organism evidence="8 9">
    <name type="scientific">Sedimentibacter acidaminivorans</name>
    <dbReference type="NCBI Taxonomy" id="913099"/>
    <lineage>
        <taxon>Bacteria</taxon>
        <taxon>Bacillati</taxon>
        <taxon>Bacillota</taxon>
        <taxon>Tissierellia</taxon>
        <taxon>Sedimentibacter</taxon>
    </lineage>
</organism>
<dbReference type="Gene3D" id="3.40.720.10">
    <property type="entry name" value="Alkaline Phosphatase, subunit A"/>
    <property type="match status" value="1"/>
</dbReference>
<dbReference type="InterPro" id="IPR024052">
    <property type="entry name" value="Phosphopentomutase_DeoB_cap_sf"/>
</dbReference>
<feature type="binding site" evidence="5">
    <location>
        <position position="325"/>
    </location>
    <ligand>
        <name>Mn(2+)</name>
        <dbReference type="ChEBI" id="CHEBI:29035"/>
        <label>1</label>
    </ligand>
</feature>
<evidence type="ECO:0000256" key="1">
    <source>
        <dbReference type="ARBA" id="ARBA00010373"/>
    </source>
</evidence>
<comment type="catalytic activity">
    <reaction evidence="5">
        <text>alpha-D-ribose 1-phosphate = D-ribose 5-phosphate</text>
        <dbReference type="Rhea" id="RHEA:18793"/>
        <dbReference type="ChEBI" id="CHEBI:57720"/>
        <dbReference type="ChEBI" id="CHEBI:78346"/>
        <dbReference type="EC" id="5.4.2.7"/>
    </reaction>
</comment>
<dbReference type="InterPro" id="IPR010045">
    <property type="entry name" value="DeoB"/>
</dbReference>
<dbReference type="EMBL" id="JAGGKS010000003">
    <property type="protein sequence ID" value="MBP1925411.1"/>
    <property type="molecule type" value="Genomic_DNA"/>
</dbReference>
<evidence type="ECO:0000256" key="4">
    <source>
        <dbReference type="ARBA" id="ARBA00023235"/>
    </source>
</evidence>
<dbReference type="PANTHER" id="PTHR21110:SF0">
    <property type="entry name" value="PHOSPHOPENTOMUTASE"/>
    <property type="match status" value="1"/>
</dbReference>
<dbReference type="SUPFAM" id="SSF53649">
    <property type="entry name" value="Alkaline phosphatase-like"/>
    <property type="match status" value="1"/>
</dbReference>
<dbReference type="PANTHER" id="PTHR21110">
    <property type="entry name" value="PHOSPHOPENTOMUTASE"/>
    <property type="match status" value="1"/>
</dbReference>
<dbReference type="NCBIfam" id="NF003766">
    <property type="entry name" value="PRK05362.1"/>
    <property type="match status" value="1"/>
</dbReference>
<dbReference type="InterPro" id="IPR017850">
    <property type="entry name" value="Alkaline_phosphatase_core_sf"/>
</dbReference>
<evidence type="ECO:0000259" key="7">
    <source>
        <dbReference type="Pfam" id="PF01676"/>
    </source>
</evidence>
<dbReference type="InterPro" id="IPR006124">
    <property type="entry name" value="Metalloenzyme"/>
</dbReference>
<keyword evidence="5" id="KW-0963">Cytoplasm</keyword>
<keyword evidence="9" id="KW-1185">Reference proteome</keyword>
<feature type="binding site" evidence="5">
    <location>
        <position position="11"/>
    </location>
    <ligand>
        <name>Mn(2+)</name>
        <dbReference type="ChEBI" id="CHEBI:29035"/>
        <label>1</label>
    </ligand>
</feature>
<comment type="similarity">
    <text evidence="1 5">Belongs to the phosphopentomutase family.</text>
</comment>
<evidence type="ECO:0000256" key="5">
    <source>
        <dbReference type="HAMAP-Rule" id="MF_00740"/>
    </source>
</evidence>
<reference evidence="8 9" key="1">
    <citation type="submission" date="2021-03" db="EMBL/GenBank/DDBJ databases">
        <title>Genomic Encyclopedia of Type Strains, Phase IV (KMG-IV): sequencing the most valuable type-strain genomes for metagenomic binning, comparative biology and taxonomic classification.</title>
        <authorList>
            <person name="Goeker M."/>
        </authorList>
    </citation>
    <scope>NUCLEOTIDE SEQUENCE [LARGE SCALE GENOMIC DNA]</scope>
    <source>
        <strain evidence="8 9">DSM 24004</strain>
    </source>
</reference>
<feature type="binding site" evidence="5">
    <location>
        <position position="289"/>
    </location>
    <ligand>
        <name>Mn(2+)</name>
        <dbReference type="ChEBI" id="CHEBI:29035"/>
        <label>2</label>
    </ligand>
</feature>
<dbReference type="PIRSF" id="PIRSF001491">
    <property type="entry name" value="Ppentomutase"/>
    <property type="match status" value="1"/>
</dbReference>
<comment type="catalytic activity">
    <reaction evidence="5">
        <text>2-deoxy-alpha-D-ribose 1-phosphate = 2-deoxy-D-ribose 5-phosphate</text>
        <dbReference type="Rhea" id="RHEA:27658"/>
        <dbReference type="ChEBI" id="CHEBI:57259"/>
        <dbReference type="ChEBI" id="CHEBI:62877"/>
        <dbReference type="EC" id="5.4.2.7"/>
    </reaction>
</comment>
<gene>
    <name evidence="5" type="primary">deoB</name>
    <name evidence="8" type="ORF">J2Z76_001270</name>
</gene>